<evidence type="ECO:0000256" key="1">
    <source>
        <dbReference type="ARBA" id="ARBA00004202"/>
    </source>
</evidence>
<gene>
    <name evidence="8" type="ORF">CMsap09_01230</name>
</gene>
<dbReference type="InterPro" id="IPR027417">
    <property type="entry name" value="P-loop_NTPase"/>
</dbReference>
<dbReference type="CDD" id="cd03230">
    <property type="entry name" value="ABC_DR_subfamily_A"/>
    <property type="match status" value="1"/>
</dbReference>
<evidence type="ECO:0000313" key="9">
    <source>
        <dbReference type="Proteomes" id="UP000195106"/>
    </source>
</evidence>
<dbReference type="InterPro" id="IPR003593">
    <property type="entry name" value="AAA+_ATPase"/>
</dbReference>
<reference evidence="8 9" key="1">
    <citation type="submission" date="2016-08" db="EMBL/GenBank/DDBJ databases">
        <title>Genome sequence of Clavibacter michiganensis spp. strain CASJ009.</title>
        <authorList>
            <person name="Thapa S.P."/>
            <person name="Coaker G."/>
        </authorList>
    </citation>
    <scope>NUCLEOTIDE SEQUENCE [LARGE SCALE GENOMIC DNA]</scope>
    <source>
        <strain evidence="8">CASJ009</strain>
    </source>
</reference>
<dbReference type="GO" id="GO:0005524">
    <property type="term" value="F:ATP binding"/>
    <property type="evidence" value="ECO:0007669"/>
    <property type="project" value="UniProtKB-KW"/>
</dbReference>
<evidence type="ECO:0000256" key="5">
    <source>
        <dbReference type="ARBA" id="ARBA00022840"/>
    </source>
</evidence>
<feature type="domain" description="ABC transporter" evidence="7">
    <location>
        <begin position="4"/>
        <end position="214"/>
    </location>
</feature>
<dbReference type="PANTHER" id="PTHR42711:SF5">
    <property type="entry name" value="ABC TRANSPORTER ATP-BINDING PROTEIN NATA"/>
    <property type="match status" value="1"/>
</dbReference>
<evidence type="ECO:0000256" key="2">
    <source>
        <dbReference type="ARBA" id="ARBA00005417"/>
    </source>
</evidence>
<keyword evidence="3" id="KW-0813">Transport</keyword>
<dbReference type="PANTHER" id="PTHR42711">
    <property type="entry name" value="ABC TRANSPORTER ATP-BINDING PROTEIN"/>
    <property type="match status" value="1"/>
</dbReference>
<name>A0A251XPZ1_9MICO</name>
<dbReference type="GO" id="GO:0016887">
    <property type="term" value="F:ATP hydrolysis activity"/>
    <property type="evidence" value="ECO:0007669"/>
    <property type="project" value="InterPro"/>
</dbReference>
<evidence type="ECO:0000256" key="6">
    <source>
        <dbReference type="ARBA" id="ARBA00023251"/>
    </source>
</evidence>
<keyword evidence="4" id="KW-0547">Nucleotide-binding</keyword>
<dbReference type="InterPro" id="IPR017871">
    <property type="entry name" value="ABC_transporter-like_CS"/>
</dbReference>
<dbReference type="GO" id="GO:0005886">
    <property type="term" value="C:plasma membrane"/>
    <property type="evidence" value="ECO:0007669"/>
    <property type="project" value="UniProtKB-SubCell"/>
</dbReference>
<organism evidence="8 9">
    <name type="scientific">Clavibacter michiganensis</name>
    <dbReference type="NCBI Taxonomy" id="28447"/>
    <lineage>
        <taxon>Bacteria</taxon>
        <taxon>Bacillati</taxon>
        <taxon>Actinomycetota</taxon>
        <taxon>Actinomycetes</taxon>
        <taxon>Micrococcales</taxon>
        <taxon>Microbacteriaceae</taxon>
        <taxon>Clavibacter</taxon>
    </lineage>
</organism>
<dbReference type="InterPro" id="IPR050763">
    <property type="entry name" value="ABC_transporter_ATP-binding"/>
</dbReference>
<dbReference type="EMBL" id="MDHJ01000001">
    <property type="protein sequence ID" value="OUE07540.1"/>
    <property type="molecule type" value="Genomic_DNA"/>
</dbReference>
<accession>A0A251XPZ1</accession>
<evidence type="ECO:0000256" key="4">
    <source>
        <dbReference type="ARBA" id="ARBA00022741"/>
    </source>
</evidence>
<dbReference type="PROSITE" id="PS50893">
    <property type="entry name" value="ABC_TRANSPORTER_2"/>
    <property type="match status" value="1"/>
</dbReference>
<comment type="caution">
    <text evidence="8">The sequence shown here is derived from an EMBL/GenBank/DDBJ whole genome shotgun (WGS) entry which is preliminary data.</text>
</comment>
<dbReference type="PROSITE" id="PS00211">
    <property type="entry name" value="ABC_TRANSPORTER_1"/>
    <property type="match status" value="1"/>
</dbReference>
<evidence type="ECO:0000313" key="8">
    <source>
        <dbReference type="EMBL" id="OUE07540.1"/>
    </source>
</evidence>
<evidence type="ECO:0000259" key="7">
    <source>
        <dbReference type="PROSITE" id="PS50893"/>
    </source>
</evidence>
<dbReference type="Gene3D" id="3.40.50.300">
    <property type="entry name" value="P-loop containing nucleotide triphosphate hydrolases"/>
    <property type="match status" value="1"/>
</dbReference>
<keyword evidence="6" id="KW-0046">Antibiotic resistance</keyword>
<dbReference type="GO" id="GO:0046677">
    <property type="term" value="P:response to antibiotic"/>
    <property type="evidence" value="ECO:0007669"/>
    <property type="project" value="UniProtKB-KW"/>
</dbReference>
<dbReference type="Pfam" id="PF00005">
    <property type="entry name" value="ABC_tran"/>
    <property type="match status" value="1"/>
</dbReference>
<sequence>MPIITLTGVTKGFRGNALFQGVDLALERGRTYGLVGPNGCGKSVLFKIILGFLRPDAGVVDIDPALLSPGRTFPDRFGAIIDGPAYLAHRTGLQNLTELAAIRKRITVDEVRESMRRMGLDPDSRTRVRSYSLGMKQKLSLCQALMERPEVLLLDEPFNALDAESVARLTAELRRQQGIGTTILFTSHEREHIDALSDEVLEISGGRVRPAARH</sequence>
<comment type="similarity">
    <text evidence="2">Belongs to the ABC transporter superfamily.</text>
</comment>
<keyword evidence="5 8" id="KW-0067">ATP-binding</keyword>
<dbReference type="SMART" id="SM00382">
    <property type="entry name" value="AAA"/>
    <property type="match status" value="1"/>
</dbReference>
<dbReference type="SUPFAM" id="SSF52540">
    <property type="entry name" value="P-loop containing nucleoside triphosphate hydrolases"/>
    <property type="match status" value="1"/>
</dbReference>
<proteinExistence type="inferred from homology"/>
<dbReference type="Proteomes" id="UP000195106">
    <property type="component" value="Unassembled WGS sequence"/>
</dbReference>
<dbReference type="InterPro" id="IPR003439">
    <property type="entry name" value="ABC_transporter-like_ATP-bd"/>
</dbReference>
<protein>
    <submittedName>
        <fullName evidence="8">Fluoroquinolones export ATP-binding protein</fullName>
    </submittedName>
</protein>
<comment type="subcellular location">
    <subcellularLocation>
        <location evidence="1">Cell membrane</location>
        <topology evidence="1">Peripheral membrane protein</topology>
    </subcellularLocation>
</comment>
<evidence type="ECO:0000256" key="3">
    <source>
        <dbReference type="ARBA" id="ARBA00022448"/>
    </source>
</evidence>
<dbReference type="AlphaFoldDB" id="A0A251XPZ1"/>